<name>A0A150TR26_SORCE</name>
<reference evidence="1 2" key="1">
    <citation type="submission" date="2014-02" db="EMBL/GenBank/DDBJ databases">
        <title>The small core and large imbalanced accessory genome model reveals a collaborative survival strategy of Sorangium cellulosum strains in nature.</title>
        <authorList>
            <person name="Han K."/>
            <person name="Peng R."/>
            <person name="Blom J."/>
            <person name="Li Y.-Z."/>
        </authorList>
    </citation>
    <scope>NUCLEOTIDE SEQUENCE [LARGE SCALE GENOMIC DNA]</scope>
    <source>
        <strain evidence="1 2">So0007-03</strain>
    </source>
</reference>
<dbReference type="Proteomes" id="UP000075502">
    <property type="component" value="Unassembled WGS sequence"/>
</dbReference>
<organism evidence="1 2">
    <name type="scientific">Sorangium cellulosum</name>
    <name type="common">Polyangium cellulosum</name>
    <dbReference type="NCBI Taxonomy" id="56"/>
    <lineage>
        <taxon>Bacteria</taxon>
        <taxon>Pseudomonadati</taxon>
        <taxon>Myxococcota</taxon>
        <taxon>Polyangia</taxon>
        <taxon>Polyangiales</taxon>
        <taxon>Polyangiaceae</taxon>
        <taxon>Sorangium</taxon>
    </lineage>
</organism>
<dbReference type="EMBL" id="JEME01001443">
    <property type="protein sequence ID" value="KYG07145.1"/>
    <property type="molecule type" value="Genomic_DNA"/>
</dbReference>
<accession>A0A150TR26</accession>
<sequence length="115" mass="12362">MLAWLCARLASDERGGIIAASVEVARSEVPWGDKDVYLVRLPFDQEEAPVAAGVIPMHNLIETSAVARQLTAERSPSIWLVCADAAFSDLAPPELDPGAAAWGPTYFGVRIGRSR</sequence>
<gene>
    <name evidence="1" type="ORF">BE21_30895</name>
</gene>
<evidence type="ECO:0000313" key="2">
    <source>
        <dbReference type="Proteomes" id="UP000075502"/>
    </source>
</evidence>
<evidence type="ECO:0000313" key="1">
    <source>
        <dbReference type="EMBL" id="KYG07145.1"/>
    </source>
</evidence>
<protein>
    <submittedName>
        <fullName evidence="1">Uncharacterized protein</fullName>
    </submittedName>
</protein>
<proteinExistence type="predicted"/>
<dbReference type="AlphaFoldDB" id="A0A150TR26"/>
<comment type="caution">
    <text evidence="1">The sequence shown here is derived from an EMBL/GenBank/DDBJ whole genome shotgun (WGS) entry which is preliminary data.</text>
</comment>